<feature type="compositionally biased region" description="Low complexity" evidence="1">
    <location>
        <begin position="208"/>
        <end position="220"/>
    </location>
</feature>
<dbReference type="Proteomes" id="UP000800094">
    <property type="component" value="Unassembled WGS sequence"/>
</dbReference>
<dbReference type="InterPro" id="IPR057684">
    <property type="entry name" value="DUF7924"/>
</dbReference>
<dbReference type="Pfam" id="PF25545">
    <property type="entry name" value="DUF7924"/>
    <property type="match status" value="1"/>
</dbReference>
<feature type="region of interest" description="Disordered" evidence="1">
    <location>
        <begin position="199"/>
        <end position="220"/>
    </location>
</feature>
<gene>
    <name evidence="3" type="ORF">BU26DRAFT_500044</name>
</gene>
<feature type="domain" description="DUF7924" evidence="2">
    <location>
        <begin position="243"/>
        <end position="446"/>
    </location>
</feature>
<dbReference type="PANTHER" id="PTHR42470">
    <property type="entry name" value="VAST DOMAIN-CONTAINING PROTEIN"/>
    <property type="match status" value="1"/>
</dbReference>
<organism evidence="3 4">
    <name type="scientific">Trematosphaeria pertusa</name>
    <dbReference type="NCBI Taxonomy" id="390896"/>
    <lineage>
        <taxon>Eukaryota</taxon>
        <taxon>Fungi</taxon>
        <taxon>Dikarya</taxon>
        <taxon>Ascomycota</taxon>
        <taxon>Pezizomycotina</taxon>
        <taxon>Dothideomycetes</taxon>
        <taxon>Pleosporomycetidae</taxon>
        <taxon>Pleosporales</taxon>
        <taxon>Massarineae</taxon>
        <taxon>Trematosphaeriaceae</taxon>
        <taxon>Trematosphaeria</taxon>
    </lineage>
</organism>
<evidence type="ECO:0000256" key="1">
    <source>
        <dbReference type="SAM" id="MobiDB-lite"/>
    </source>
</evidence>
<evidence type="ECO:0000259" key="2">
    <source>
        <dbReference type="Pfam" id="PF25545"/>
    </source>
</evidence>
<feature type="region of interest" description="Disordered" evidence="1">
    <location>
        <begin position="54"/>
        <end position="169"/>
    </location>
</feature>
<dbReference type="GeneID" id="54579795"/>
<name>A0A6A6IV43_9PLEO</name>
<dbReference type="RefSeq" id="XP_033689260.1">
    <property type="nucleotide sequence ID" value="XM_033826465.1"/>
</dbReference>
<feature type="compositionally biased region" description="Basic and acidic residues" evidence="1">
    <location>
        <begin position="106"/>
        <end position="115"/>
    </location>
</feature>
<accession>A0A6A6IV43</accession>
<feature type="compositionally biased region" description="Polar residues" evidence="1">
    <location>
        <begin position="54"/>
        <end position="64"/>
    </location>
</feature>
<dbReference type="OrthoDB" id="5426775at2759"/>
<evidence type="ECO:0000313" key="3">
    <source>
        <dbReference type="EMBL" id="KAF2254256.1"/>
    </source>
</evidence>
<reference evidence="3" key="1">
    <citation type="journal article" date="2020" name="Stud. Mycol.">
        <title>101 Dothideomycetes genomes: a test case for predicting lifestyles and emergence of pathogens.</title>
        <authorList>
            <person name="Haridas S."/>
            <person name="Albert R."/>
            <person name="Binder M."/>
            <person name="Bloem J."/>
            <person name="Labutti K."/>
            <person name="Salamov A."/>
            <person name="Andreopoulos B."/>
            <person name="Baker S."/>
            <person name="Barry K."/>
            <person name="Bills G."/>
            <person name="Bluhm B."/>
            <person name="Cannon C."/>
            <person name="Castanera R."/>
            <person name="Culley D."/>
            <person name="Daum C."/>
            <person name="Ezra D."/>
            <person name="Gonzalez J."/>
            <person name="Henrissat B."/>
            <person name="Kuo A."/>
            <person name="Liang C."/>
            <person name="Lipzen A."/>
            <person name="Lutzoni F."/>
            <person name="Magnuson J."/>
            <person name="Mondo S."/>
            <person name="Nolan M."/>
            <person name="Ohm R."/>
            <person name="Pangilinan J."/>
            <person name="Park H.-J."/>
            <person name="Ramirez L."/>
            <person name="Alfaro M."/>
            <person name="Sun H."/>
            <person name="Tritt A."/>
            <person name="Yoshinaga Y."/>
            <person name="Zwiers L.-H."/>
            <person name="Turgeon B."/>
            <person name="Goodwin S."/>
            <person name="Spatafora J."/>
            <person name="Crous P."/>
            <person name="Grigoriev I."/>
        </authorList>
    </citation>
    <scope>NUCLEOTIDE SEQUENCE</scope>
    <source>
        <strain evidence="3">CBS 122368</strain>
    </source>
</reference>
<feature type="region of interest" description="Disordered" evidence="1">
    <location>
        <begin position="446"/>
        <end position="505"/>
    </location>
</feature>
<protein>
    <recommendedName>
        <fullName evidence="2">DUF7924 domain-containing protein</fullName>
    </recommendedName>
</protein>
<sequence length="505" mass="55140">MPKYSPRAKLLSEDSCDDEIVSADEVTSSSAELHVTNPLRNLLQPLISSSKGLQGFTSRQAANNSRGSSVVRTRTSAPTSSSSHQRPPSGPSSVFSTSPMQRKRARSESDADSLRPPKKQKPAASPLPPQPLTRENLRRWEQLSNTSSEPATSPMPPSSASSTGPYDEDDRLHAYGIRVNSTAAFPQLLREHIDTVIKKQRESTRSPAAKNAARAQARAENANESTGIGIMVNNLLFCGEADGGEKYIERVSEALLNRKYLPPAPEPFIANQYGALTQPKPDTAMGYITTRDAQAGGVESPLSAGEEVVVLKDPLLTGLHFPFLTCQWKSAKGSQGHWHAQRQSARDGTAIVNYLHTFYTDAGVTPSVVDTCHWSLTCDMHSAVLCVHWRTEADGSAVYHMRRVQQEFLSAIEDEENTGIACLRHRLRSVLDYALGPRLTRIRDAIPRLKEAKTRKRTTRTPSTRSKPSQPLGDPECPPPSDPGYGGSLPPPSPTCSPEPKRARP</sequence>
<dbReference type="AlphaFoldDB" id="A0A6A6IV43"/>
<proteinExistence type="predicted"/>
<feature type="compositionally biased region" description="Low complexity" evidence="1">
    <location>
        <begin position="65"/>
        <end position="83"/>
    </location>
</feature>
<feature type="compositionally biased region" description="Low complexity" evidence="1">
    <location>
        <begin position="460"/>
        <end position="469"/>
    </location>
</feature>
<evidence type="ECO:0000313" key="4">
    <source>
        <dbReference type="Proteomes" id="UP000800094"/>
    </source>
</evidence>
<dbReference type="EMBL" id="ML987190">
    <property type="protein sequence ID" value="KAF2254256.1"/>
    <property type="molecule type" value="Genomic_DNA"/>
</dbReference>
<dbReference type="PANTHER" id="PTHR42470:SF1">
    <property type="entry name" value="VAST DOMAIN-CONTAINING PROTEIN"/>
    <property type="match status" value="1"/>
</dbReference>
<feature type="compositionally biased region" description="Low complexity" evidence="1">
    <location>
        <begin position="146"/>
        <end position="165"/>
    </location>
</feature>
<keyword evidence="4" id="KW-1185">Reference proteome</keyword>
<feature type="compositionally biased region" description="Polar residues" evidence="1">
    <location>
        <begin position="91"/>
        <end position="100"/>
    </location>
</feature>